<accession>K1SVY4</accession>
<organism evidence="2">
    <name type="scientific">human gut metagenome</name>
    <dbReference type="NCBI Taxonomy" id="408170"/>
    <lineage>
        <taxon>unclassified sequences</taxon>
        <taxon>metagenomes</taxon>
        <taxon>organismal metagenomes</taxon>
    </lineage>
</organism>
<name>K1SVY4_9ZZZZ</name>
<sequence length="106" mass="12296">MFIYENKDRTIDQEEIFFPTTSFYHLTGIKAYDSKNKLLNSYKFYELLQAGGIDESKLEVKDKTTYYKLEVLPQLMKLDRMASMIGNFTGHSLLLQTNKLIGNVNA</sequence>
<dbReference type="InterPro" id="IPR041420">
    <property type="entry name" value="PBECR4"/>
</dbReference>
<dbReference type="AlphaFoldDB" id="K1SVY4"/>
<protein>
    <recommendedName>
        <fullName evidence="1">Phage-Barnase-EndoU-ColicinE5/D-RelE like nuclease 4 domain-containing protein</fullName>
    </recommendedName>
</protein>
<proteinExistence type="predicted"/>
<comment type="caution">
    <text evidence="2">The sequence shown here is derived from an EMBL/GenBank/DDBJ whole genome shotgun (WGS) entry which is preliminary data.</text>
</comment>
<evidence type="ECO:0000313" key="2">
    <source>
        <dbReference type="EMBL" id="EKC51401.1"/>
    </source>
</evidence>
<feature type="domain" description="Phage-Barnase-EndoU-ColicinE5/D-RelE like nuclease 4" evidence="1">
    <location>
        <begin position="1"/>
        <end position="104"/>
    </location>
</feature>
<reference evidence="2" key="1">
    <citation type="journal article" date="2013" name="Environ. Microbiol.">
        <title>Microbiota from the distal guts of lean and obese adolescents exhibit partial functional redundancy besides clear differences in community structure.</title>
        <authorList>
            <person name="Ferrer M."/>
            <person name="Ruiz A."/>
            <person name="Lanza F."/>
            <person name="Haange S.B."/>
            <person name="Oberbach A."/>
            <person name="Till H."/>
            <person name="Bargiela R."/>
            <person name="Campoy C."/>
            <person name="Segura M.T."/>
            <person name="Richter M."/>
            <person name="von Bergen M."/>
            <person name="Seifert J."/>
            <person name="Suarez A."/>
        </authorList>
    </citation>
    <scope>NUCLEOTIDE SEQUENCE</scope>
</reference>
<feature type="non-terminal residue" evidence="2">
    <location>
        <position position="106"/>
    </location>
</feature>
<dbReference type="EMBL" id="AJWZ01009411">
    <property type="protein sequence ID" value="EKC51401.1"/>
    <property type="molecule type" value="Genomic_DNA"/>
</dbReference>
<dbReference type="Pfam" id="PF18813">
    <property type="entry name" value="PBECR4"/>
    <property type="match status" value="1"/>
</dbReference>
<gene>
    <name evidence="2" type="ORF">OBE_13627</name>
</gene>
<evidence type="ECO:0000259" key="1">
    <source>
        <dbReference type="Pfam" id="PF18813"/>
    </source>
</evidence>